<proteinExistence type="predicted"/>
<dbReference type="Pfam" id="PF01755">
    <property type="entry name" value="Glyco_transf_25"/>
    <property type="match status" value="1"/>
</dbReference>
<organism evidence="2 3">
    <name type="scientific">Enterobacter agglomerans</name>
    <name type="common">Erwinia herbicola</name>
    <name type="synonym">Pantoea agglomerans</name>
    <dbReference type="NCBI Taxonomy" id="549"/>
    <lineage>
        <taxon>Bacteria</taxon>
        <taxon>Pseudomonadati</taxon>
        <taxon>Pseudomonadota</taxon>
        <taxon>Gammaproteobacteria</taxon>
        <taxon>Enterobacterales</taxon>
        <taxon>Erwiniaceae</taxon>
        <taxon>Pantoea</taxon>
        <taxon>Pantoea agglomerans group</taxon>
    </lineage>
</organism>
<dbReference type="AlphaFoldDB" id="A0ABD6XV33"/>
<evidence type="ECO:0000313" key="3">
    <source>
        <dbReference type="Proteomes" id="UP000245996"/>
    </source>
</evidence>
<dbReference type="RefSeq" id="WP_109650591.1">
    <property type="nucleotide sequence ID" value="NZ_CP134744.1"/>
</dbReference>
<comment type="caution">
    <text evidence="2">The sequence shown here is derived from an EMBL/GenBank/DDBJ whole genome shotgun (WGS) entry which is preliminary data.</text>
</comment>
<dbReference type="GO" id="GO:0016740">
    <property type="term" value="F:transferase activity"/>
    <property type="evidence" value="ECO:0007669"/>
    <property type="project" value="UniProtKB-KW"/>
</dbReference>
<name>A0ABD6XV33_ENTAG</name>
<sequence length="258" mass="28633">METFIINLASSTERRAIMAAQCDAAGLDYEFIQAVNGSLLTEAEIAQHTRTVNYAFKPGEIGCALSHLTIYRKMVNENITQALILEDDALLTPALSAVLSSTALQLPDNSPTVVLLSRVNKYVNNVIAAVTDTAALYPVYSATTAHAYVINQQAAKRLLSLLYPVWMAADKWCLFQEYGAIKLLAVHPAPVLLHEVAKQTTIQQINDIARHNQRKRDIWSGLMAARPISVRVRHRYRRAVVPLLHRIVEVSASTDRSM</sequence>
<evidence type="ECO:0000313" key="2">
    <source>
        <dbReference type="EMBL" id="PWJ82943.1"/>
    </source>
</evidence>
<protein>
    <submittedName>
        <fullName evidence="2">Glycosyl transferase family 25</fullName>
    </submittedName>
</protein>
<dbReference type="CDD" id="cd06532">
    <property type="entry name" value="Glyco_transf_25"/>
    <property type="match status" value="1"/>
</dbReference>
<keyword evidence="2" id="KW-0808">Transferase</keyword>
<dbReference type="Proteomes" id="UP000245996">
    <property type="component" value="Unassembled WGS sequence"/>
</dbReference>
<feature type="domain" description="Glycosyl transferase family 25" evidence="1">
    <location>
        <begin position="2"/>
        <end position="171"/>
    </location>
</feature>
<evidence type="ECO:0000259" key="1">
    <source>
        <dbReference type="Pfam" id="PF01755"/>
    </source>
</evidence>
<dbReference type="InterPro" id="IPR002654">
    <property type="entry name" value="Glyco_trans_25"/>
</dbReference>
<accession>A0ABD6XV33</accession>
<reference evidence="2 3" key="1">
    <citation type="submission" date="2018-05" db="EMBL/GenBank/DDBJ databases">
        <title>Genomic Encyclopedia of Type Strains, Phase IV (KMG-V): Genome sequencing to study the core and pangenomes of soil and plant-associated prokaryotes.</title>
        <authorList>
            <person name="Whitman W."/>
        </authorList>
    </citation>
    <scope>NUCLEOTIDE SEQUENCE [LARGE SCALE GENOMIC DNA]</scope>
    <source>
        <strain evidence="2 3">PNG 92-11</strain>
    </source>
</reference>
<gene>
    <name evidence="2" type="ORF">C7430_101510</name>
</gene>
<dbReference type="EMBL" id="QGHE01000001">
    <property type="protein sequence ID" value="PWJ82943.1"/>
    <property type="molecule type" value="Genomic_DNA"/>
</dbReference>